<dbReference type="GO" id="GO:0008982">
    <property type="term" value="F:protein-N(PI)-phosphohistidine-sugar phosphotransferase activity"/>
    <property type="evidence" value="ECO:0007669"/>
    <property type="project" value="UniProtKB-UniRule"/>
</dbReference>
<feature type="transmembrane region" description="Helical" evidence="9">
    <location>
        <begin position="172"/>
        <end position="192"/>
    </location>
</feature>
<evidence type="ECO:0000256" key="2">
    <source>
        <dbReference type="ARBA" id="ARBA00022448"/>
    </source>
</evidence>
<dbReference type="InterPro" id="IPR004796">
    <property type="entry name" value="PTS_IIC_cello"/>
</dbReference>
<dbReference type="Pfam" id="PF02378">
    <property type="entry name" value="PTS_EIIC"/>
    <property type="match status" value="1"/>
</dbReference>
<dbReference type="GO" id="GO:0009401">
    <property type="term" value="P:phosphoenolpyruvate-dependent sugar phosphotransferase system"/>
    <property type="evidence" value="ECO:0007669"/>
    <property type="project" value="InterPro"/>
</dbReference>
<dbReference type="RefSeq" id="WP_014277943.1">
    <property type="nucleotide sequence ID" value="NC_016641.1"/>
</dbReference>
<feature type="transmembrane region" description="Helical" evidence="9">
    <location>
        <begin position="269"/>
        <end position="289"/>
    </location>
</feature>
<dbReference type="PANTHER" id="PTHR33989">
    <property type="match status" value="1"/>
</dbReference>
<feature type="domain" description="PTS EIIC type-3" evidence="10">
    <location>
        <begin position="8"/>
        <end position="398"/>
    </location>
</feature>
<reference key="2">
    <citation type="submission" date="2011-11" db="EMBL/GenBank/DDBJ databases">
        <authorList>
            <person name="Shin S.H."/>
            <person name="Kim S."/>
            <person name="Kim J.Y."/>
        </authorList>
    </citation>
    <scope>NUCLEOTIDE SEQUENCE</scope>
    <source>
        <strain>HPL-003</strain>
    </source>
</reference>
<comment type="subcellular location">
    <subcellularLocation>
        <location evidence="1">Cell membrane</location>
        <topology evidence="1">Multi-pass membrane protein</topology>
    </subcellularLocation>
</comment>
<feature type="transmembrane region" description="Helical" evidence="9">
    <location>
        <begin position="381"/>
        <end position="399"/>
    </location>
</feature>
<reference evidence="12" key="1">
    <citation type="submission" date="2011-11" db="EMBL/GenBank/DDBJ databases">
        <title>Complete sequence of Paenibacillus terrae HPL-003.</title>
        <authorList>
            <person name="Shin S.H."/>
            <person name="Kim S."/>
            <person name="Kim J.Y."/>
        </authorList>
    </citation>
    <scope>NUCLEOTIDE SEQUENCE [LARGE SCALE GENOMIC DNA]</scope>
    <source>
        <strain evidence="12">HPL-003</strain>
    </source>
</reference>
<feature type="transmembrane region" description="Helical" evidence="9">
    <location>
        <begin position="94"/>
        <end position="114"/>
    </location>
</feature>
<dbReference type="HOGENOM" id="CLU_029688_1_1_9"/>
<proteinExistence type="predicted"/>
<feature type="transmembrane region" description="Helical" evidence="9">
    <location>
        <begin position="62"/>
        <end position="82"/>
    </location>
</feature>
<evidence type="ECO:0000256" key="3">
    <source>
        <dbReference type="ARBA" id="ARBA00022475"/>
    </source>
</evidence>
<dbReference type="AlphaFoldDB" id="G7VXY2"/>
<feature type="transmembrane region" description="Helical" evidence="9">
    <location>
        <begin position="134"/>
        <end position="151"/>
    </location>
</feature>
<dbReference type="KEGG" id="pta:HPL003_01880"/>
<protein>
    <recommendedName>
        <fullName evidence="8">Permease IIC component</fullName>
    </recommendedName>
</protein>
<dbReference type="InterPro" id="IPR051088">
    <property type="entry name" value="PTS_Sugar-EIIC/EIIB"/>
</dbReference>
<dbReference type="InterPro" id="IPR003352">
    <property type="entry name" value="PTS_EIIC"/>
</dbReference>
<keyword evidence="4 8" id="KW-0762">Sugar transport</keyword>
<feature type="transmembrane region" description="Helical" evidence="9">
    <location>
        <begin position="24"/>
        <end position="50"/>
    </location>
</feature>
<evidence type="ECO:0000259" key="10">
    <source>
        <dbReference type="PROSITE" id="PS51105"/>
    </source>
</evidence>
<dbReference type="PROSITE" id="PS51105">
    <property type="entry name" value="PTS_EIIC_TYPE_3"/>
    <property type="match status" value="1"/>
</dbReference>
<keyword evidence="2 8" id="KW-0813">Transport</keyword>
<dbReference type="Proteomes" id="UP000005876">
    <property type="component" value="Chromosome"/>
</dbReference>
<feature type="transmembrane region" description="Helical" evidence="9">
    <location>
        <begin position="212"/>
        <end position="235"/>
    </location>
</feature>
<evidence type="ECO:0000313" key="12">
    <source>
        <dbReference type="Proteomes" id="UP000005876"/>
    </source>
</evidence>
<dbReference type="InterPro" id="IPR004501">
    <property type="entry name" value="PTS_EIIC_3"/>
</dbReference>
<keyword evidence="6 9" id="KW-1133">Transmembrane helix</keyword>
<evidence type="ECO:0000256" key="1">
    <source>
        <dbReference type="ARBA" id="ARBA00004651"/>
    </source>
</evidence>
<comment type="function">
    <text evidence="8">The phosphoenolpyruvate-dependent sugar phosphotransferase system (PTS), a major carbohydrate active -transport system, catalyzes the phosphorylation of incoming sugar substrates concomitant with their translocation across the cell membrane.</text>
</comment>
<evidence type="ECO:0000313" key="11">
    <source>
        <dbReference type="EMBL" id="AET57160.1"/>
    </source>
</evidence>
<evidence type="ECO:0000256" key="7">
    <source>
        <dbReference type="ARBA" id="ARBA00023136"/>
    </source>
</evidence>
<organism evidence="11 12">
    <name type="scientific">Paenibacillus terrae (strain HPL-003)</name>
    <dbReference type="NCBI Taxonomy" id="985665"/>
    <lineage>
        <taxon>Bacteria</taxon>
        <taxon>Bacillati</taxon>
        <taxon>Bacillota</taxon>
        <taxon>Bacilli</taxon>
        <taxon>Bacillales</taxon>
        <taxon>Paenibacillaceae</taxon>
        <taxon>Paenibacillus</taxon>
    </lineage>
</organism>
<dbReference type="PIRSF" id="PIRSF006351">
    <property type="entry name" value="PTS_EIIC-Cellobiose"/>
    <property type="match status" value="1"/>
</dbReference>
<feature type="transmembrane region" description="Helical" evidence="9">
    <location>
        <begin position="301"/>
        <end position="325"/>
    </location>
</feature>
<keyword evidence="3 8" id="KW-1003">Cell membrane</keyword>
<dbReference type="OrthoDB" id="1641940at2"/>
<dbReference type="PANTHER" id="PTHR33989:SF4">
    <property type="entry name" value="PTS SYSTEM N,N'-DIACETYLCHITOBIOSE-SPECIFIC EIIC COMPONENT"/>
    <property type="match status" value="1"/>
</dbReference>
<feature type="transmembrane region" description="Helical" evidence="9">
    <location>
        <begin position="242"/>
        <end position="263"/>
    </location>
</feature>
<dbReference type="EMBL" id="CP003107">
    <property type="protein sequence ID" value="AET57160.1"/>
    <property type="molecule type" value="Genomic_DNA"/>
</dbReference>
<dbReference type="eggNOG" id="COG1455">
    <property type="taxonomic scope" value="Bacteria"/>
</dbReference>
<gene>
    <name evidence="11" type="ordered locus">HPL003_01880</name>
</gene>
<evidence type="ECO:0000256" key="5">
    <source>
        <dbReference type="ARBA" id="ARBA00022692"/>
    </source>
</evidence>
<evidence type="ECO:0000256" key="9">
    <source>
        <dbReference type="SAM" id="Phobius"/>
    </source>
</evidence>
<reference evidence="11 12" key="3">
    <citation type="journal article" date="2012" name="J. Bacteriol.">
        <title>Genome Sequence of Paenibacillus terrae HPL-003, a Xylanase-Producing Bacterium Isolated from Soil Found in Forest Residue.</title>
        <authorList>
            <person name="Shin S.H."/>
            <person name="Kim S."/>
            <person name="Kim J.Y."/>
            <person name="Song H.Y."/>
            <person name="Cho S.J."/>
            <person name="Kim D.R."/>
            <person name="Lee K.I."/>
            <person name="Lim H.K."/>
            <person name="Park N.J."/>
            <person name="Hwang I.T."/>
            <person name="Yang K.S."/>
        </authorList>
    </citation>
    <scope>NUCLEOTIDE SEQUENCE [LARGE SCALE GENOMIC DNA]</scope>
    <source>
        <strain evidence="11 12">HPL-003</strain>
    </source>
</reference>
<keyword evidence="7 8" id="KW-0472">Membrane</keyword>
<name>G7VXY2_PAETH</name>
<sequence>MHKFIDWLTNKFAPAAQALFAKPYLAAVSGAMTKILPFILTGSLIYIYQIFQSFFSHVLPDLSMLLLFSFKMLGLLTAFMVAQQVMEKLDRKNYAIPAGLTAILVFLVFINPVFDETQANVTFSFGRFGPTGMFVALCAGIMVGMVFHFFAKLNILGKNETLPDFVKEWVRNILPIFTNICIATLLVLGLHIDIYQIIVNLFAPINSFAQTLPGFMLLSFLQVFFFTLGVSPWVWGAIRNPIFMVAIAANAAAVAAGDNPVHIVTYETMFTLGLLTLGGQGSPLPLVALMLKSKSKKLRQFARIVVGPAIFNISEPIMYGLPIVFNPLLMVPMWIISLLGPVLIWIIMKSGLLTIPSIVLQTGNIPAPFSSWLITQDWRAILWWCVFFLIYIFIWYPFFKVFEKKTLEEESLSLVQNEE</sequence>
<dbReference type="GO" id="GO:0005886">
    <property type="term" value="C:plasma membrane"/>
    <property type="evidence" value="ECO:0007669"/>
    <property type="project" value="UniProtKB-SubCell"/>
</dbReference>
<evidence type="ECO:0000256" key="4">
    <source>
        <dbReference type="ARBA" id="ARBA00022597"/>
    </source>
</evidence>
<evidence type="ECO:0000256" key="8">
    <source>
        <dbReference type="PIRNR" id="PIRNR006351"/>
    </source>
</evidence>
<accession>G7VXY2</accession>
<dbReference type="STRING" id="985665.HPL003_01880"/>
<feature type="transmembrane region" description="Helical" evidence="9">
    <location>
        <begin position="331"/>
        <end position="348"/>
    </location>
</feature>
<evidence type="ECO:0000256" key="6">
    <source>
        <dbReference type="ARBA" id="ARBA00022989"/>
    </source>
</evidence>
<dbReference type="GO" id="GO:1902815">
    <property type="term" value="P:N,N'-diacetylchitobiose import"/>
    <property type="evidence" value="ECO:0007669"/>
    <property type="project" value="TreeGrafter"/>
</dbReference>
<keyword evidence="5 9" id="KW-0812">Transmembrane</keyword>